<keyword evidence="4" id="KW-0175">Coiled coil</keyword>
<evidence type="ECO:0000313" key="9">
    <source>
        <dbReference type="Proteomes" id="UP000243887"/>
    </source>
</evidence>
<gene>
    <name evidence="8" type="ORF">SAMN04487893_11844</name>
</gene>
<dbReference type="InterPro" id="IPR005467">
    <property type="entry name" value="His_kinase_dom"/>
</dbReference>
<evidence type="ECO:0000259" key="7">
    <source>
        <dbReference type="PROSITE" id="PS50109"/>
    </source>
</evidence>
<dbReference type="InterPro" id="IPR050482">
    <property type="entry name" value="Sensor_HK_TwoCompSys"/>
</dbReference>
<feature type="coiled-coil region" evidence="4">
    <location>
        <begin position="400"/>
        <end position="471"/>
    </location>
</feature>
<feature type="domain" description="Histidine kinase" evidence="7">
    <location>
        <begin position="555"/>
        <end position="747"/>
    </location>
</feature>
<dbReference type="GO" id="GO:0046983">
    <property type="term" value="F:protein dimerization activity"/>
    <property type="evidence" value="ECO:0007669"/>
    <property type="project" value="InterPro"/>
</dbReference>
<dbReference type="InterPro" id="IPR011712">
    <property type="entry name" value="Sig_transdc_His_kin_sub3_dim/P"/>
</dbReference>
<protein>
    <submittedName>
        <fullName evidence="8">Histidine kinase-, DNA gyrase B-, and HSP90-like ATPase</fullName>
    </submittedName>
</protein>
<feature type="chain" id="PRO_5017191169" evidence="6">
    <location>
        <begin position="27"/>
        <end position="749"/>
    </location>
</feature>
<dbReference type="STRING" id="1150112.SAMN04487893_11844"/>
<dbReference type="InterPro" id="IPR003594">
    <property type="entry name" value="HATPase_dom"/>
</dbReference>
<dbReference type="PANTHER" id="PTHR24421">
    <property type="entry name" value="NITRATE/NITRITE SENSOR PROTEIN NARX-RELATED"/>
    <property type="match status" value="1"/>
</dbReference>
<dbReference type="GO" id="GO:0000155">
    <property type="term" value="F:phosphorelay sensor kinase activity"/>
    <property type="evidence" value="ECO:0007669"/>
    <property type="project" value="InterPro"/>
</dbReference>
<keyword evidence="6" id="KW-0732">Signal</keyword>
<evidence type="ECO:0000256" key="5">
    <source>
        <dbReference type="SAM" id="Phobius"/>
    </source>
</evidence>
<keyword evidence="9" id="KW-1185">Reference proteome</keyword>
<feature type="signal peptide" evidence="6">
    <location>
        <begin position="1"/>
        <end position="26"/>
    </location>
</feature>
<dbReference type="AlphaFoldDB" id="A0A1I3UP69"/>
<dbReference type="Gene3D" id="1.20.5.1930">
    <property type="match status" value="1"/>
</dbReference>
<dbReference type="GO" id="GO:0016020">
    <property type="term" value="C:membrane"/>
    <property type="evidence" value="ECO:0007669"/>
    <property type="project" value="InterPro"/>
</dbReference>
<name>A0A1I3UP69_9FLAO</name>
<dbReference type="PROSITE" id="PS50109">
    <property type="entry name" value="HIS_KIN"/>
    <property type="match status" value="1"/>
</dbReference>
<keyword evidence="5" id="KW-1133">Transmembrane helix</keyword>
<keyword evidence="1" id="KW-0808">Transferase</keyword>
<dbReference type="EMBL" id="FORU01000018">
    <property type="protein sequence ID" value="SFJ83661.1"/>
    <property type="molecule type" value="Genomic_DNA"/>
</dbReference>
<dbReference type="Gene3D" id="3.30.565.10">
    <property type="entry name" value="Histidine kinase-like ATPase, C-terminal domain"/>
    <property type="match status" value="1"/>
</dbReference>
<sequence length="749" mass="86460">MSLHLSALKPILLSILFCLITHCVKAQEVIDNLKLQYESKNISDSERLILAGKYITALYSNKQEEKAKQIFNENLKIALLQKDSKYAANLYAINAMNNRISDRLKESEASFTKAQEFANKSNDLEIKGYINYCKGWLQTRDNKEGEAVRSFLTAINFYDQAPPSNTLNARKSTVYKELTTIYANWNELQLQEKYSSLALELAIKQNDPLAIFDAYMLMGYMYENSYVADDSNIKMRNDAEKYYLLAIDTYNKNKKNIPFPSHLSFVAINLANLYLSYFPDSYNDKALYYAELAKKQGLASQQYTHIASAYGIMAEIALKNNDPKLAKEHLLQALLEISKSGFTNQNIILSIYESLSEIAESENKLDEAIQFHKAYMDTFKSIHNQEQIELGRRLEAQFDKERQRQQLITMQLEADKKEQQINLMNSISLQQKQEFENLKLHEENQSKKLELSQLESEKRTQELKLSRLETQSRAQDILNYKNEINYKEKISKYYISLILVFSLVVILLLYAYKQRSKTLKQNKELYNFTLDKERQNTKISTLTAMLDGQEKERGRIARDLHDGLGGLLSSTKINLSQLTDQVSLPFKDDLQKSLEQIDLAVEELRRVAHNLMPDLLNRYGLQEALKDYAVRMSNEQLQIDVQFLHCQNDLDKDKQLLIYRIIQELVNNAIKHASPNQILIQIVEEDTSYNITVEDDGEGFDITKVKGNNSTGLYNIQSRIDFLKGDFKVFSEEGVGTSVEIIFPKNDIK</sequence>
<dbReference type="OrthoDB" id="9778366at2"/>
<dbReference type="InterPro" id="IPR036890">
    <property type="entry name" value="HATPase_C_sf"/>
</dbReference>
<keyword evidence="2 8" id="KW-0418">Kinase</keyword>
<dbReference type="Pfam" id="PF02518">
    <property type="entry name" value="HATPase_c"/>
    <property type="match status" value="1"/>
</dbReference>
<dbReference type="SUPFAM" id="SSF55874">
    <property type="entry name" value="ATPase domain of HSP90 chaperone/DNA topoisomerase II/histidine kinase"/>
    <property type="match status" value="1"/>
</dbReference>
<dbReference type="RefSeq" id="WP_090681143.1">
    <property type="nucleotide sequence ID" value="NZ_FORU01000018.1"/>
</dbReference>
<evidence type="ECO:0000256" key="2">
    <source>
        <dbReference type="ARBA" id="ARBA00022777"/>
    </source>
</evidence>
<keyword evidence="5" id="KW-0472">Membrane</keyword>
<dbReference type="Gene3D" id="1.25.40.10">
    <property type="entry name" value="Tetratricopeptide repeat domain"/>
    <property type="match status" value="2"/>
</dbReference>
<evidence type="ECO:0000256" key="6">
    <source>
        <dbReference type="SAM" id="SignalP"/>
    </source>
</evidence>
<accession>A0A1I3UP69</accession>
<organism evidence="8 9">
    <name type="scientific">Myroides guanonis</name>
    <dbReference type="NCBI Taxonomy" id="1150112"/>
    <lineage>
        <taxon>Bacteria</taxon>
        <taxon>Pseudomonadati</taxon>
        <taxon>Bacteroidota</taxon>
        <taxon>Flavobacteriia</taxon>
        <taxon>Flavobacteriales</taxon>
        <taxon>Flavobacteriaceae</taxon>
        <taxon>Myroides</taxon>
    </lineage>
</organism>
<proteinExistence type="predicted"/>
<dbReference type="Pfam" id="PF07730">
    <property type="entry name" value="HisKA_3"/>
    <property type="match status" value="1"/>
</dbReference>
<dbReference type="Proteomes" id="UP000243887">
    <property type="component" value="Unassembled WGS sequence"/>
</dbReference>
<keyword evidence="5" id="KW-0812">Transmembrane</keyword>
<feature type="transmembrane region" description="Helical" evidence="5">
    <location>
        <begin position="493"/>
        <end position="512"/>
    </location>
</feature>
<dbReference type="CDD" id="cd16917">
    <property type="entry name" value="HATPase_UhpB-NarQ-NarX-like"/>
    <property type="match status" value="1"/>
</dbReference>
<keyword evidence="3" id="KW-0902">Two-component regulatory system</keyword>
<evidence type="ECO:0000256" key="3">
    <source>
        <dbReference type="ARBA" id="ARBA00023012"/>
    </source>
</evidence>
<evidence type="ECO:0000256" key="1">
    <source>
        <dbReference type="ARBA" id="ARBA00022679"/>
    </source>
</evidence>
<dbReference type="SMART" id="SM00387">
    <property type="entry name" value="HATPase_c"/>
    <property type="match status" value="1"/>
</dbReference>
<reference evidence="9" key="1">
    <citation type="submission" date="2016-10" db="EMBL/GenBank/DDBJ databases">
        <authorList>
            <person name="Varghese N."/>
            <person name="Submissions S."/>
        </authorList>
    </citation>
    <scope>NUCLEOTIDE SEQUENCE [LARGE SCALE GENOMIC DNA]</scope>
    <source>
        <strain evidence="9">DSM 26542</strain>
    </source>
</reference>
<evidence type="ECO:0000256" key="4">
    <source>
        <dbReference type="SAM" id="Coils"/>
    </source>
</evidence>
<dbReference type="InterPro" id="IPR011990">
    <property type="entry name" value="TPR-like_helical_dom_sf"/>
</dbReference>
<evidence type="ECO:0000313" key="8">
    <source>
        <dbReference type="EMBL" id="SFJ83661.1"/>
    </source>
</evidence>